<organism evidence="2">
    <name type="scientific">marine sediment metagenome</name>
    <dbReference type="NCBI Taxonomy" id="412755"/>
    <lineage>
        <taxon>unclassified sequences</taxon>
        <taxon>metagenomes</taxon>
        <taxon>ecological metagenomes</taxon>
    </lineage>
</organism>
<proteinExistence type="predicted"/>
<dbReference type="EMBL" id="BART01015797">
    <property type="protein sequence ID" value="GAG75106.1"/>
    <property type="molecule type" value="Genomic_DNA"/>
</dbReference>
<dbReference type="AlphaFoldDB" id="X1BSI0"/>
<sequence length="59" mass="6474">MAFGFFNNPALIKYSLTMALPIHAGVGSYCLNPGKMTKIIKKMYKITKPAGDKPGLRTK</sequence>
<accession>X1BSI0</accession>
<gene>
    <name evidence="2" type="ORF">S01H4_30576</name>
</gene>
<evidence type="ECO:0000313" key="2">
    <source>
        <dbReference type="EMBL" id="GAG75106.1"/>
    </source>
</evidence>
<keyword evidence="1" id="KW-1133">Transmembrane helix</keyword>
<name>X1BSI0_9ZZZZ</name>
<reference evidence="2" key="1">
    <citation type="journal article" date="2014" name="Front. Microbiol.">
        <title>High frequency of phylogenetically diverse reductive dehalogenase-homologous genes in deep subseafloor sedimentary metagenomes.</title>
        <authorList>
            <person name="Kawai M."/>
            <person name="Futagami T."/>
            <person name="Toyoda A."/>
            <person name="Takaki Y."/>
            <person name="Nishi S."/>
            <person name="Hori S."/>
            <person name="Arai W."/>
            <person name="Tsubouchi T."/>
            <person name="Morono Y."/>
            <person name="Uchiyama I."/>
            <person name="Ito T."/>
            <person name="Fujiyama A."/>
            <person name="Inagaki F."/>
            <person name="Takami H."/>
        </authorList>
    </citation>
    <scope>NUCLEOTIDE SEQUENCE</scope>
    <source>
        <strain evidence="2">Expedition CK06-06</strain>
    </source>
</reference>
<evidence type="ECO:0000256" key="1">
    <source>
        <dbReference type="SAM" id="Phobius"/>
    </source>
</evidence>
<protein>
    <submittedName>
        <fullName evidence="2">Uncharacterized protein</fullName>
    </submittedName>
</protein>
<comment type="caution">
    <text evidence="2">The sequence shown here is derived from an EMBL/GenBank/DDBJ whole genome shotgun (WGS) entry which is preliminary data.</text>
</comment>
<keyword evidence="1" id="KW-0812">Transmembrane</keyword>
<feature type="transmembrane region" description="Helical" evidence="1">
    <location>
        <begin position="12"/>
        <end position="32"/>
    </location>
</feature>
<keyword evidence="1" id="KW-0472">Membrane</keyword>